<evidence type="ECO:0000256" key="1">
    <source>
        <dbReference type="ARBA" id="ARBA00023015"/>
    </source>
</evidence>
<dbReference type="PROSITE" id="PS50949">
    <property type="entry name" value="HTH_GNTR"/>
    <property type="match status" value="1"/>
</dbReference>
<evidence type="ECO:0000256" key="3">
    <source>
        <dbReference type="ARBA" id="ARBA00023163"/>
    </source>
</evidence>
<dbReference type="CDD" id="cd07377">
    <property type="entry name" value="WHTH_GntR"/>
    <property type="match status" value="1"/>
</dbReference>
<dbReference type="SUPFAM" id="SSF48008">
    <property type="entry name" value="GntR ligand-binding domain-like"/>
    <property type="match status" value="1"/>
</dbReference>
<dbReference type="PRINTS" id="PR00035">
    <property type="entry name" value="HTHGNTR"/>
</dbReference>
<dbReference type="PANTHER" id="PTHR43537:SF24">
    <property type="entry name" value="GLUCONATE OPERON TRANSCRIPTIONAL REPRESSOR"/>
    <property type="match status" value="1"/>
</dbReference>
<keyword evidence="2" id="KW-0238">DNA-binding</keyword>
<dbReference type="InterPro" id="IPR011711">
    <property type="entry name" value="GntR_C"/>
</dbReference>
<evidence type="ECO:0000259" key="5">
    <source>
        <dbReference type="PROSITE" id="PS50949"/>
    </source>
</evidence>
<dbReference type="Gene3D" id="1.20.120.530">
    <property type="entry name" value="GntR ligand-binding domain-like"/>
    <property type="match status" value="1"/>
</dbReference>
<organism evidence="6 7">
    <name type="scientific">Tenggerimyces flavus</name>
    <dbReference type="NCBI Taxonomy" id="1708749"/>
    <lineage>
        <taxon>Bacteria</taxon>
        <taxon>Bacillati</taxon>
        <taxon>Actinomycetota</taxon>
        <taxon>Actinomycetes</taxon>
        <taxon>Propionibacteriales</taxon>
        <taxon>Nocardioidaceae</taxon>
        <taxon>Tenggerimyces</taxon>
    </lineage>
</organism>
<dbReference type="InterPro" id="IPR000524">
    <property type="entry name" value="Tscrpt_reg_HTH_GntR"/>
</dbReference>
<dbReference type="SMART" id="SM00345">
    <property type="entry name" value="HTH_GNTR"/>
    <property type="match status" value="1"/>
</dbReference>
<feature type="region of interest" description="Disordered" evidence="4">
    <location>
        <begin position="1"/>
        <end position="28"/>
    </location>
</feature>
<evidence type="ECO:0000313" key="7">
    <source>
        <dbReference type="Proteomes" id="UP001595699"/>
    </source>
</evidence>
<dbReference type="SMART" id="SM00895">
    <property type="entry name" value="FCD"/>
    <property type="match status" value="1"/>
</dbReference>
<evidence type="ECO:0000256" key="2">
    <source>
        <dbReference type="ARBA" id="ARBA00023125"/>
    </source>
</evidence>
<dbReference type="RefSeq" id="WP_205118984.1">
    <property type="nucleotide sequence ID" value="NZ_JAFBCM010000001.1"/>
</dbReference>
<protein>
    <submittedName>
        <fullName evidence="6">GntR family transcriptional regulator</fullName>
    </submittedName>
</protein>
<keyword evidence="3" id="KW-0804">Transcription</keyword>
<proteinExistence type="predicted"/>
<comment type="caution">
    <text evidence="6">The sequence shown here is derived from an EMBL/GenBank/DDBJ whole genome shotgun (WGS) entry which is preliminary data.</text>
</comment>
<dbReference type="EMBL" id="JBHRZH010000031">
    <property type="protein sequence ID" value="MFC3764711.1"/>
    <property type="molecule type" value="Genomic_DNA"/>
</dbReference>
<gene>
    <name evidence="6" type="ORF">ACFOUW_27985</name>
</gene>
<evidence type="ECO:0000256" key="4">
    <source>
        <dbReference type="SAM" id="MobiDB-lite"/>
    </source>
</evidence>
<dbReference type="Proteomes" id="UP001595699">
    <property type="component" value="Unassembled WGS sequence"/>
</dbReference>
<dbReference type="Pfam" id="PF00392">
    <property type="entry name" value="GntR"/>
    <property type="match status" value="1"/>
</dbReference>
<name>A0ABV7YH72_9ACTN</name>
<feature type="domain" description="HTH gntR-type" evidence="5">
    <location>
        <begin position="28"/>
        <end position="95"/>
    </location>
</feature>
<dbReference type="InterPro" id="IPR036388">
    <property type="entry name" value="WH-like_DNA-bd_sf"/>
</dbReference>
<dbReference type="InterPro" id="IPR036390">
    <property type="entry name" value="WH_DNA-bd_sf"/>
</dbReference>
<dbReference type="PANTHER" id="PTHR43537">
    <property type="entry name" value="TRANSCRIPTIONAL REGULATOR, GNTR FAMILY"/>
    <property type="match status" value="1"/>
</dbReference>
<reference evidence="7" key="1">
    <citation type="journal article" date="2019" name="Int. J. Syst. Evol. Microbiol.">
        <title>The Global Catalogue of Microorganisms (GCM) 10K type strain sequencing project: providing services to taxonomists for standard genome sequencing and annotation.</title>
        <authorList>
            <consortium name="The Broad Institute Genomics Platform"/>
            <consortium name="The Broad Institute Genome Sequencing Center for Infectious Disease"/>
            <person name="Wu L."/>
            <person name="Ma J."/>
        </authorList>
    </citation>
    <scope>NUCLEOTIDE SEQUENCE [LARGE SCALE GENOMIC DNA]</scope>
    <source>
        <strain evidence="7">CGMCC 4.7241</strain>
    </source>
</reference>
<dbReference type="SUPFAM" id="SSF46785">
    <property type="entry name" value="Winged helix' DNA-binding domain"/>
    <property type="match status" value="1"/>
</dbReference>
<dbReference type="Pfam" id="PF07729">
    <property type="entry name" value="FCD"/>
    <property type="match status" value="1"/>
</dbReference>
<keyword evidence="7" id="KW-1185">Reference proteome</keyword>
<evidence type="ECO:0000313" key="6">
    <source>
        <dbReference type="EMBL" id="MFC3764711.1"/>
    </source>
</evidence>
<dbReference type="Gene3D" id="1.10.10.10">
    <property type="entry name" value="Winged helix-like DNA-binding domain superfamily/Winged helix DNA-binding domain"/>
    <property type="match status" value="1"/>
</dbReference>
<accession>A0ABV7YH72</accession>
<keyword evidence="1" id="KW-0805">Transcription regulation</keyword>
<dbReference type="InterPro" id="IPR008920">
    <property type="entry name" value="TF_FadR/GntR_C"/>
</dbReference>
<sequence length="238" mass="26561">MGRRSDMEEGNGLSAPFSETPLVPASTPALAETVADRLRETIAQGQFAPGQHLREAELADALQVSRGPVREALAQLEREGLVVLRRHRGAQVAELSRADIEEVYTLRLALEQLAVKRAAERARPEHFAVLDSVLEQMSQLRDDYTARDAAALDVAFHDVVYQAADHRRLLRSWEQIRSQVYAFLYTRNVARHDFNEIAFREHTELRDLLAAGDAVAAQAAIETHLEGAYLRLVEATGE</sequence>